<keyword evidence="5 13" id="KW-0862">Zinc</keyword>
<dbReference type="OrthoDB" id="9797527at2"/>
<evidence type="ECO:0000256" key="8">
    <source>
        <dbReference type="ARBA" id="ARBA00023587"/>
    </source>
</evidence>
<dbReference type="Pfam" id="PF00484">
    <property type="entry name" value="Pro_CA"/>
    <property type="match status" value="1"/>
</dbReference>
<dbReference type="InterPro" id="IPR045066">
    <property type="entry name" value="Beta_CA_cladeB"/>
</dbReference>
<dbReference type="GO" id="GO:0015977">
    <property type="term" value="P:carbon fixation"/>
    <property type="evidence" value="ECO:0007669"/>
    <property type="project" value="UniProtKB-KW"/>
</dbReference>
<evidence type="ECO:0000313" key="15">
    <source>
        <dbReference type="EMBL" id="PSB29876.1"/>
    </source>
</evidence>
<gene>
    <name evidence="15" type="ORF">C7B82_09995</name>
</gene>
<evidence type="ECO:0000256" key="10">
    <source>
        <dbReference type="ARBA" id="ARBA00024446"/>
    </source>
</evidence>
<evidence type="ECO:0000256" key="12">
    <source>
        <dbReference type="ARBA" id="ARBA00048348"/>
    </source>
</evidence>
<evidence type="ECO:0000256" key="2">
    <source>
        <dbReference type="ARBA" id="ARBA00012925"/>
    </source>
</evidence>
<feature type="binding site" evidence="13">
    <location>
        <position position="43"/>
    </location>
    <ligand>
        <name>Zn(2+)</name>
        <dbReference type="ChEBI" id="CHEBI:29105"/>
    </ligand>
</feature>
<comment type="subcellular location">
    <subcellularLocation>
        <location evidence="8">Carboxysome</location>
    </subcellularLocation>
</comment>
<name>A0A2T1EAT6_9CYAN</name>
<feature type="binding site" evidence="13">
    <location>
        <position position="41"/>
    </location>
    <ligand>
        <name>Zn(2+)</name>
        <dbReference type="ChEBI" id="CHEBI:29105"/>
    </ligand>
</feature>
<feature type="binding site" evidence="13">
    <location>
        <position position="103"/>
    </location>
    <ligand>
        <name>Zn(2+)</name>
        <dbReference type="ChEBI" id="CHEBI:29105"/>
    </ligand>
</feature>
<evidence type="ECO:0000256" key="1">
    <source>
        <dbReference type="ARBA" id="ARBA00006217"/>
    </source>
</evidence>
<dbReference type="PANTHER" id="PTHR11002">
    <property type="entry name" value="CARBONIC ANHYDRASE"/>
    <property type="match status" value="1"/>
</dbReference>
<dbReference type="Proteomes" id="UP000239576">
    <property type="component" value="Unassembled WGS sequence"/>
</dbReference>
<dbReference type="AlphaFoldDB" id="A0A2T1EAT6"/>
<dbReference type="SMART" id="SM00947">
    <property type="entry name" value="Pro_CA"/>
    <property type="match status" value="1"/>
</dbReference>
<evidence type="ECO:0000256" key="7">
    <source>
        <dbReference type="ARBA" id="ARBA00023300"/>
    </source>
</evidence>
<dbReference type="EMBL" id="PVWK01000057">
    <property type="protein sequence ID" value="PSB29876.1"/>
    <property type="molecule type" value="Genomic_DNA"/>
</dbReference>
<evidence type="ECO:0000256" key="11">
    <source>
        <dbReference type="ARBA" id="ARBA00031969"/>
    </source>
</evidence>
<dbReference type="InterPro" id="IPR001765">
    <property type="entry name" value="Carbonic_anhydrase"/>
</dbReference>
<evidence type="ECO:0000256" key="14">
    <source>
        <dbReference type="RuleBase" id="RU003956"/>
    </source>
</evidence>
<keyword evidence="9" id="KW-1282">Carboxysome</keyword>
<dbReference type="FunFam" id="3.40.1050.10:FF:000003">
    <property type="entry name" value="Carbonic anhydrase"/>
    <property type="match status" value="1"/>
</dbReference>
<keyword evidence="10" id="KW-1283">Bacterial microcompartment</keyword>
<proteinExistence type="inferred from homology"/>
<dbReference type="PROSITE" id="PS00704">
    <property type="entry name" value="PROK_CO2_ANHYDRASE_1"/>
    <property type="match status" value="1"/>
</dbReference>
<dbReference type="GO" id="GO:0004089">
    <property type="term" value="F:carbonate dehydratase activity"/>
    <property type="evidence" value="ECO:0007669"/>
    <property type="project" value="UniProtKB-UniRule"/>
</dbReference>
<comment type="caution">
    <text evidence="15">The sequence shown here is derived from an EMBL/GenBank/DDBJ whole genome shotgun (WGS) entry which is preliminary data.</text>
</comment>
<evidence type="ECO:0000256" key="4">
    <source>
        <dbReference type="ARBA" id="ARBA00022723"/>
    </source>
</evidence>
<keyword evidence="6 14" id="KW-0456">Lyase</keyword>
<comment type="similarity">
    <text evidence="1 14">Belongs to the beta-class carbonic anhydrase family.</text>
</comment>
<comment type="function">
    <text evidence="14">Reversible hydration of carbon dioxide.</text>
</comment>
<dbReference type="GO" id="GO:0015976">
    <property type="term" value="P:carbon utilization"/>
    <property type="evidence" value="ECO:0007669"/>
    <property type="project" value="InterPro"/>
</dbReference>
<evidence type="ECO:0000256" key="3">
    <source>
        <dbReference type="ARBA" id="ARBA00014628"/>
    </source>
</evidence>
<keyword evidence="4 13" id="KW-0479">Metal-binding</keyword>
<evidence type="ECO:0000313" key="16">
    <source>
        <dbReference type="Proteomes" id="UP000239576"/>
    </source>
</evidence>
<dbReference type="PANTHER" id="PTHR11002:SF76">
    <property type="entry name" value="CARBONIC ANHYDRASE"/>
    <property type="match status" value="1"/>
</dbReference>
<dbReference type="Gene3D" id="3.40.1050.10">
    <property type="entry name" value="Carbonic anhydrase"/>
    <property type="match status" value="1"/>
</dbReference>
<evidence type="ECO:0000256" key="9">
    <source>
        <dbReference type="ARBA" id="ARBA00023669"/>
    </source>
</evidence>
<dbReference type="EC" id="4.2.1.1" evidence="2 14"/>
<dbReference type="CDD" id="cd00884">
    <property type="entry name" value="beta_CA_cladeB"/>
    <property type="match status" value="1"/>
</dbReference>
<keyword evidence="7" id="KW-0120">Carbon dioxide fixation</keyword>
<evidence type="ECO:0000256" key="6">
    <source>
        <dbReference type="ARBA" id="ARBA00023239"/>
    </source>
</evidence>
<dbReference type="SUPFAM" id="SSF53056">
    <property type="entry name" value="beta-carbonic anhydrase, cab"/>
    <property type="match status" value="1"/>
</dbReference>
<organism evidence="15 16">
    <name type="scientific">Stenomitos frigidus ULC18</name>
    <dbReference type="NCBI Taxonomy" id="2107698"/>
    <lineage>
        <taxon>Bacteria</taxon>
        <taxon>Bacillati</taxon>
        <taxon>Cyanobacteriota</taxon>
        <taxon>Cyanophyceae</taxon>
        <taxon>Leptolyngbyales</taxon>
        <taxon>Leptolyngbyaceae</taxon>
        <taxon>Stenomitos</taxon>
    </lineage>
</organism>
<evidence type="ECO:0000256" key="13">
    <source>
        <dbReference type="PIRSR" id="PIRSR601765-1"/>
    </source>
</evidence>
<dbReference type="InterPro" id="IPR015892">
    <property type="entry name" value="Carbonic_anhydrase_CS"/>
</dbReference>
<reference evidence="16" key="1">
    <citation type="submission" date="2018-02" db="EMBL/GenBank/DDBJ databases">
        <authorList>
            <person name="Moore K."/>
            <person name="Momper L."/>
        </authorList>
    </citation>
    <scope>NUCLEOTIDE SEQUENCE [LARGE SCALE GENOMIC DNA]</scope>
    <source>
        <strain evidence="16">ULC18</strain>
    </source>
</reference>
<reference evidence="15 16" key="2">
    <citation type="submission" date="2018-03" db="EMBL/GenBank/DDBJ databases">
        <title>The ancient ancestry and fast evolution of plastids.</title>
        <authorList>
            <person name="Moore K.R."/>
            <person name="Magnabosco C."/>
            <person name="Momper L."/>
            <person name="Gold D.A."/>
            <person name="Bosak T."/>
            <person name="Fournier G.P."/>
        </authorList>
    </citation>
    <scope>NUCLEOTIDE SEQUENCE [LARGE SCALE GENOMIC DNA]</scope>
    <source>
        <strain evidence="15 16">ULC18</strain>
    </source>
</reference>
<keyword evidence="16" id="KW-1185">Reference proteome</keyword>
<dbReference type="PROSITE" id="PS00705">
    <property type="entry name" value="PROK_CO2_ANHYDRASE_2"/>
    <property type="match status" value="1"/>
</dbReference>
<feature type="binding site" evidence="13">
    <location>
        <position position="100"/>
    </location>
    <ligand>
        <name>Zn(2+)</name>
        <dbReference type="ChEBI" id="CHEBI:29105"/>
    </ligand>
</feature>
<dbReference type="InterPro" id="IPR036874">
    <property type="entry name" value="Carbonic_anhydrase_sf"/>
</dbReference>
<evidence type="ECO:0000256" key="5">
    <source>
        <dbReference type="ARBA" id="ARBA00022833"/>
    </source>
</evidence>
<dbReference type="GO" id="GO:0031470">
    <property type="term" value="C:carboxysome"/>
    <property type="evidence" value="ECO:0007669"/>
    <property type="project" value="UniProtKB-SubCell"/>
</dbReference>
<comment type="catalytic activity">
    <reaction evidence="12 14">
        <text>hydrogencarbonate + H(+) = CO2 + H2O</text>
        <dbReference type="Rhea" id="RHEA:10748"/>
        <dbReference type="ChEBI" id="CHEBI:15377"/>
        <dbReference type="ChEBI" id="CHEBI:15378"/>
        <dbReference type="ChEBI" id="CHEBI:16526"/>
        <dbReference type="ChEBI" id="CHEBI:17544"/>
        <dbReference type="EC" id="4.2.1.1"/>
    </reaction>
</comment>
<dbReference type="GO" id="GO:0008270">
    <property type="term" value="F:zinc ion binding"/>
    <property type="evidence" value="ECO:0007669"/>
    <property type="project" value="UniProtKB-UniRule"/>
</dbReference>
<protein>
    <recommendedName>
        <fullName evidence="3 14">Carbonic anhydrase</fullName>
        <ecNumber evidence="2 14">4.2.1.1</ecNumber>
    </recommendedName>
    <alternativeName>
        <fullName evidence="11 14">Carbonate dehydratase</fullName>
    </alternativeName>
</protein>
<accession>A0A2T1EAT6</accession>
<sequence length="252" mass="28292">MSMAGIINGLNEFQNTYFSTHQELFEQLSHGQTPEVLFITCSDSRIDPFLITQAQPGDLFIIRNVGNVIPTYGATSYAEGAAIEYAVHALGIKDVIICGHSHCGAMKGLLQVGSLAKDMPLVYDWLKHHAEATRRLVVDHYTDKGYSLEELLKIAIKQNVLTQIENLKTYPIIRSKMHEGTINLHAWIYSIELGTIFAYRSGAGLFVPLEQRSFPVPDPLLEKDSRGRWLWLQAIMGEMSNESSVVKERQTL</sequence>
<comment type="cofactor">
    <cofactor evidence="13">
        <name>Zn(2+)</name>
        <dbReference type="ChEBI" id="CHEBI:29105"/>
    </cofactor>
    <text evidence="13">Binds 1 zinc ion per subunit.</text>
</comment>